<sequence>MDEESPAANTSDALHPGLTGLGSSSGHSLLANSAEANTLHREECAITSASQDFQADFNDLLPFARFPPELVCLIFTHLSDIDPPTTQMA</sequence>
<proteinExistence type="predicted"/>
<dbReference type="EMBL" id="MU275904">
    <property type="protein sequence ID" value="KAI0047433.1"/>
    <property type="molecule type" value="Genomic_DNA"/>
</dbReference>
<comment type="caution">
    <text evidence="1">The sequence shown here is derived from an EMBL/GenBank/DDBJ whole genome shotgun (WGS) entry which is preliminary data.</text>
</comment>
<protein>
    <submittedName>
        <fullName evidence="1">Uncharacterized protein</fullName>
    </submittedName>
</protein>
<name>A0ACB8RU79_9AGAM</name>
<dbReference type="Proteomes" id="UP000814033">
    <property type="component" value="Unassembled WGS sequence"/>
</dbReference>
<evidence type="ECO:0000313" key="1">
    <source>
        <dbReference type="EMBL" id="KAI0047433.1"/>
    </source>
</evidence>
<keyword evidence="2" id="KW-1185">Reference proteome</keyword>
<accession>A0ACB8RU79</accession>
<organism evidence="1 2">
    <name type="scientific">Auriscalpium vulgare</name>
    <dbReference type="NCBI Taxonomy" id="40419"/>
    <lineage>
        <taxon>Eukaryota</taxon>
        <taxon>Fungi</taxon>
        <taxon>Dikarya</taxon>
        <taxon>Basidiomycota</taxon>
        <taxon>Agaricomycotina</taxon>
        <taxon>Agaricomycetes</taxon>
        <taxon>Russulales</taxon>
        <taxon>Auriscalpiaceae</taxon>
        <taxon>Auriscalpium</taxon>
    </lineage>
</organism>
<evidence type="ECO:0000313" key="2">
    <source>
        <dbReference type="Proteomes" id="UP000814033"/>
    </source>
</evidence>
<reference evidence="1" key="1">
    <citation type="submission" date="2021-02" db="EMBL/GenBank/DDBJ databases">
        <authorList>
            <consortium name="DOE Joint Genome Institute"/>
            <person name="Ahrendt S."/>
            <person name="Looney B.P."/>
            <person name="Miyauchi S."/>
            <person name="Morin E."/>
            <person name="Drula E."/>
            <person name="Courty P.E."/>
            <person name="Chicoki N."/>
            <person name="Fauchery L."/>
            <person name="Kohler A."/>
            <person name="Kuo A."/>
            <person name="Labutti K."/>
            <person name="Pangilinan J."/>
            <person name="Lipzen A."/>
            <person name="Riley R."/>
            <person name="Andreopoulos W."/>
            <person name="He G."/>
            <person name="Johnson J."/>
            <person name="Barry K.W."/>
            <person name="Grigoriev I.V."/>
            <person name="Nagy L."/>
            <person name="Hibbett D."/>
            <person name="Henrissat B."/>
            <person name="Matheny P.B."/>
            <person name="Labbe J."/>
            <person name="Martin F."/>
        </authorList>
    </citation>
    <scope>NUCLEOTIDE SEQUENCE</scope>
    <source>
        <strain evidence="1">FP105234-sp</strain>
    </source>
</reference>
<gene>
    <name evidence="1" type="ORF">FA95DRAFT_1606033</name>
</gene>
<reference evidence="1" key="2">
    <citation type="journal article" date="2022" name="New Phytol.">
        <title>Evolutionary transition to the ectomycorrhizal habit in the genomes of a hyperdiverse lineage of mushroom-forming fungi.</title>
        <authorList>
            <person name="Looney B."/>
            <person name="Miyauchi S."/>
            <person name="Morin E."/>
            <person name="Drula E."/>
            <person name="Courty P.E."/>
            <person name="Kohler A."/>
            <person name="Kuo A."/>
            <person name="LaButti K."/>
            <person name="Pangilinan J."/>
            <person name="Lipzen A."/>
            <person name="Riley R."/>
            <person name="Andreopoulos W."/>
            <person name="He G."/>
            <person name="Johnson J."/>
            <person name="Nolan M."/>
            <person name="Tritt A."/>
            <person name="Barry K.W."/>
            <person name="Grigoriev I.V."/>
            <person name="Nagy L.G."/>
            <person name="Hibbett D."/>
            <person name="Henrissat B."/>
            <person name="Matheny P.B."/>
            <person name="Labbe J."/>
            <person name="Martin F.M."/>
        </authorList>
    </citation>
    <scope>NUCLEOTIDE SEQUENCE</scope>
    <source>
        <strain evidence="1">FP105234-sp</strain>
    </source>
</reference>